<organism evidence="1 2">
    <name type="scientific">Cetraspora pellucida</name>
    <dbReference type="NCBI Taxonomy" id="1433469"/>
    <lineage>
        <taxon>Eukaryota</taxon>
        <taxon>Fungi</taxon>
        <taxon>Fungi incertae sedis</taxon>
        <taxon>Mucoromycota</taxon>
        <taxon>Glomeromycotina</taxon>
        <taxon>Glomeromycetes</taxon>
        <taxon>Diversisporales</taxon>
        <taxon>Gigasporaceae</taxon>
        <taxon>Cetraspora</taxon>
    </lineage>
</organism>
<proteinExistence type="predicted"/>
<protein>
    <submittedName>
        <fullName evidence="1">5510_t:CDS:1</fullName>
    </submittedName>
</protein>
<name>A0ACA9NYL1_9GLOM</name>
<sequence length="43" mass="5026">YSETESFIKPEFKMILVQNEIIDADTPELPLYQNPDKLARTNL</sequence>
<feature type="non-terminal residue" evidence="1">
    <location>
        <position position="1"/>
    </location>
</feature>
<gene>
    <name evidence="1" type="ORF">SPELUC_LOCUS10315</name>
</gene>
<feature type="non-terminal residue" evidence="1">
    <location>
        <position position="43"/>
    </location>
</feature>
<accession>A0ACA9NYL1</accession>
<comment type="caution">
    <text evidence="1">The sequence shown here is derived from an EMBL/GenBank/DDBJ whole genome shotgun (WGS) entry which is preliminary data.</text>
</comment>
<evidence type="ECO:0000313" key="1">
    <source>
        <dbReference type="EMBL" id="CAG8684017.1"/>
    </source>
</evidence>
<keyword evidence="2" id="KW-1185">Reference proteome</keyword>
<dbReference type="EMBL" id="CAJVPW010018900">
    <property type="protein sequence ID" value="CAG8684017.1"/>
    <property type="molecule type" value="Genomic_DNA"/>
</dbReference>
<reference evidence="1" key="1">
    <citation type="submission" date="2021-06" db="EMBL/GenBank/DDBJ databases">
        <authorList>
            <person name="Kallberg Y."/>
            <person name="Tangrot J."/>
            <person name="Rosling A."/>
        </authorList>
    </citation>
    <scope>NUCLEOTIDE SEQUENCE</scope>
    <source>
        <strain evidence="1">28 12/20/2015</strain>
    </source>
</reference>
<dbReference type="Proteomes" id="UP000789366">
    <property type="component" value="Unassembled WGS sequence"/>
</dbReference>
<evidence type="ECO:0000313" key="2">
    <source>
        <dbReference type="Proteomes" id="UP000789366"/>
    </source>
</evidence>